<dbReference type="OrthoDB" id="693934at2759"/>
<gene>
    <name evidence="2" type="ORF">C2845_PM09G07760</name>
</gene>
<keyword evidence="3" id="KW-1185">Reference proteome</keyword>
<dbReference type="STRING" id="4540.A0A3L6S3P0"/>
<sequence length="680" mass="76373">MGAATARGHEKASRRRLARLARGQHVRGGAAAPSARIFFLDNMDVGSFKMPRKVFPRISEFDSERIRLMIHKSVRCEGGEEMFAIARVRVAESVCYKRCMLERSMSRGEPATPNWRAVSNREGIYAAPGVVHERPVQFVQQADAYTPSLAQGFQQYVIVELDIGRFLSPSGYFEYLKLKYPDIVGSHVMDLLKRHNAKCVKHYLNHQRAIIKENMMLADALVDALGEDRIQAAERGRTPSETQGESSVSRSQNSGARDSTIGKALKRASSNSGDDVGRAKRIATEGSASVSSGRTRSLDIRDDIPSFDLGIEEVDKVEMTQCDDGAFAGAGSIVAMPPAIKSAERSNQSPRSANKNFSELIIGEMLVLQSEKKTMQEGKVLFGDATPKPAPRRKLPTGDFAPNPFYNGHVHRRPTPEAMTSLFVRVTSQYVKDIDRTWIMHHYPRHIDLTGDDIKKQLIGNESMDPDVFSLLVRRFAQLDAHMVSAHGDLRWRHFMEPDFAAFALAGNDVGQLLSVQNQFIGDGVTYNLARAEMFVVPAKLIGGWACYMWDMKRKIIHVMDSLNLSHVPDDRRSMHEDVTGVLHSWLARCLWLYFDDWVISETPWPRIFPVLGRKNFAEQESGVVAAYLARNYDGKRVEIPLDEEGFKEAQKRMLFDALQLEGNMATLPDDVVNAMHRFE</sequence>
<feature type="compositionally biased region" description="Polar residues" evidence="1">
    <location>
        <begin position="239"/>
        <end position="257"/>
    </location>
</feature>
<feature type="compositionally biased region" description="Polar residues" evidence="1">
    <location>
        <begin position="286"/>
        <end position="295"/>
    </location>
</feature>
<protein>
    <recommendedName>
        <fullName evidence="4">Ubiquitin-like protease family profile domain-containing protein</fullName>
    </recommendedName>
</protein>
<name>A0A3L6S3P0_PANMI</name>
<dbReference type="AlphaFoldDB" id="A0A3L6S3P0"/>
<reference evidence="3" key="1">
    <citation type="journal article" date="2019" name="Nat. Commun.">
        <title>The genome of broomcorn millet.</title>
        <authorList>
            <person name="Zou C."/>
            <person name="Miki D."/>
            <person name="Li D."/>
            <person name="Tang Q."/>
            <person name="Xiao L."/>
            <person name="Rajput S."/>
            <person name="Deng P."/>
            <person name="Jia W."/>
            <person name="Huang R."/>
            <person name="Zhang M."/>
            <person name="Sun Y."/>
            <person name="Hu J."/>
            <person name="Fu X."/>
            <person name="Schnable P.S."/>
            <person name="Li F."/>
            <person name="Zhang H."/>
            <person name="Feng B."/>
            <person name="Zhu X."/>
            <person name="Liu R."/>
            <person name="Schnable J.C."/>
            <person name="Zhu J.-K."/>
            <person name="Zhang H."/>
        </authorList>
    </citation>
    <scope>NUCLEOTIDE SEQUENCE [LARGE SCALE GENOMIC DNA]</scope>
</reference>
<evidence type="ECO:0000313" key="3">
    <source>
        <dbReference type="Proteomes" id="UP000275267"/>
    </source>
</evidence>
<proteinExistence type="predicted"/>
<feature type="region of interest" description="Disordered" evidence="1">
    <location>
        <begin position="233"/>
        <end position="295"/>
    </location>
</feature>
<dbReference type="EMBL" id="PQIB02000006">
    <property type="protein sequence ID" value="RLN13570.1"/>
    <property type="molecule type" value="Genomic_DNA"/>
</dbReference>
<evidence type="ECO:0000313" key="2">
    <source>
        <dbReference type="EMBL" id="RLN13570.1"/>
    </source>
</evidence>
<evidence type="ECO:0000256" key="1">
    <source>
        <dbReference type="SAM" id="MobiDB-lite"/>
    </source>
</evidence>
<dbReference type="Proteomes" id="UP000275267">
    <property type="component" value="Unassembled WGS sequence"/>
</dbReference>
<organism evidence="2 3">
    <name type="scientific">Panicum miliaceum</name>
    <name type="common">Proso millet</name>
    <name type="synonym">Broomcorn millet</name>
    <dbReference type="NCBI Taxonomy" id="4540"/>
    <lineage>
        <taxon>Eukaryota</taxon>
        <taxon>Viridiplantae</taxon>
        <taxon>Streptophyta</taxon>
        <taxon>Embryophyta</taxon>
        <taxon>Tracheophyta</taxon>
        <taxon>Spermatophyta</taxon>
        <taxon>Magnoliopsida</taxon>
        <taxon>Liliopsida</taxon>
        <taxon>Poales</taxon>
        <taxon>Poaceae</taxon>
        <taxon>PACMAD clade</taxon>
        <taxon>Panicoideae</taxon>
        <taxon>Panicodae</taxon>
        <taxon>Paniceae</taxon>
        <taxon>Panicinae</taxon>
        <taxon>Panicum</taxon>
        <taxon>Panicum sect. Panicum</taxon>
    </lineage>
</organism>
<evidence type="ECO:0008006" key="4">
    <source>
        <dbReference type="Google" id="ProtNLM"/>
    </source>
</evidence>
<accession>A0A3L6S3P0</accession>
<comment type="caution">
    <text evidence="2">The sequence shown here is derived from an EMBL/GenBank/DDBJ whole genome shotgun (WGS) entry which is preliminary data.</text>
</comment>